<evidence type="ECO:0000256" key="5">
    <source>
        <dbReference type="ARBA" id="ARBA00022553"/>
    </source>
</evidence>
<accession>A0A2R6RE15</accession>
<name>A0A2R6RE15_ACTCC</name>
<evidence type="ECO:0000256" key="8">
    <source>
        <dbReference type="ARBA" id="ARBA00022777"/>
    </source>
</evidence>
<evidence type="ECO:0000256" key="9">
    <source>
        <dbReference type="ARBA" id="ARBA00022840"/>
    </source>
</evidence>
<dbReference type="EMBL" id="NKQK01000007">
    <property type="protein sequence ID" value="PSS26797.1"/>
    <property type="molecule type" value="Genomic_DNA"/>
</dbReference>
<organism evidence="16 17">
    <name type="scientific">Actinidia chinensis var. chinensis</name>
    <name type="common">Chinese soft-hair kiwi</name>
    <dbReference type="NCBI Taxonomy" id="1590841"/>
    <lineage>
        <taxon>Eukaryota</taxon>
        <taxon>Viridiplantae</taxon>
        <taxon>Streptophyta</taxon>
        <taxon>Embryophyta</taxon>
        <taxon>Tracheophyta</taxon>
        <taxon>Spermatophyta</taxon>
        <taxon>Magnoliopsida</taxon>
        <taxon>eudicotyledons</taxon>
        <taxon>Gunneridae</taxon>
        <taxon>Pentapetalae</taxon>
        <taxon>asterids</taxon>
        <taxon>Ericales</taxon>
        <taxon>Actinidiaceae</taxon>
        <taxon>Actinidia</taxon>
    </lineage>
</organism>
<dbReference type="GO" id="GO:0005524">
    <property type="term" value="F:ATP binding"/>
    <property type="evidence" value="ECO:0007669"/>
    <property type="project" value="UniProtKB-UniRule"/>
</dbReference>
<evidence type="ECO:0000256" key="14">
    <source>
        <dbReference type="SAM" id="MobiDB-lite"/>
    </source>
</evidence>
<dbReference type="FunCoup" id="A0A2R6RE15">
    <property type="interactions" value="805"/>
</dbReference>
<keyword evidence="8 16" id="KW-0418">Kinase</keyword>
<dbReference type="PROSITE" id="PS50011">
    <property type="entry name" value="PROTEIN_KINASE_DOM"/>
    <property type="match status" value="1"/>
</dbReference>
<feature type="binding site" evidence="13">
    <location>
        <position position="222"/>
    </location>
    <ligand>
        <name>ATP</name>
        <dbReference type="ChEBI" id="CHEBI:30616"/>
    </ligand>
</feature>
<evidence type="ECO:0000256" key="4">
    <source>
        <dbReference type="ARBA" id="ARBA00022527"/>
    </source>
</evidence>
<feature type="compositionally biased region" description="Acidic residues" evidence="14">
    <location>
        <begin position="1"/>
        <end position="14"/>
    </location>
</feature>
<evidence type="ECO:0000256" key="3">
    <source>
        <dbReference type="ARBA" id="ARBA00022490"/>
    </source>
</evidence>
<dbReference type="Gene3D" id="1.10.510.10">
    <property type="entry name" value="Transferase(Phosphotransferase) domain 1"/>
    <property type="match status" value="1"/>
</dbReference>
<dbReference type="PANTHER" id="PTHR47987">
    <property type="entry name" value="OS08G0249100 PROTEIN"/>
    <property type="match status" value="1"/>
</dbReference>
<dbReference type="Proteomes" id="UP000241394">
    <property type="component" value="Chromosome LG7"/>
</dbReference>
<keyword evidence="4" id="KW-0723">Serine/threonine-protein kinase</keyword>
<keyword evidence="16" id="KW-0675">Receptor</keyword>
<reference evidence="17" key="2">
    <citation type="journal article" date="2018" name="BMC Genomics">
        <title>A manually annotated Actinidia chinensis var. chinensis (kiwifruit) genome highlights the challenges associated with draft genomes and gene prediction in plants.</title>
        <authorList>
            <person name="Pilkington S.M."/>
            <person name="Crowhurst R."/>
            <person name="Hilario E."/>
            <person name="Nardozza S."/>
            <person name="Fraser L."/>
            <person name="Peng Y."/>
            <person name="Gunaseelan K."/>
            <person name="Simpson R."/>
            <person name="Tahir J."/>
            <person name="Deroles S.C."/>
            <person name="Templeton K."/>
            <person name="Luo Z."/>
            <person name="Davy M."/>
            <person name="Cheng C."/>
            <person name="McNeilage M."/>
            <person name="Scaglione D."/>
            <person name="Liu Y."/>
            <person name="Zhang Q."/>
            <person name="Datson P."/>
            <person name="De Silva N."/>
            <person name="Gardiner S.E."/>
            <person name="Bassett H."/>
            <person name="Chagne D."/>
            <person name="McCallum J."/>
            <person name="Dzierzon H."/>
            <person name="Deng C."/>
            <person name="Wang Y.Y."/>
            <person name="Barron L."/>
            <person name="Manako K."/>
            <person name="Bowen J."/>
            <person name="Foster T.M."/>
            <person name="Erridge Z.A."/>
            <person name="Tiffin H."/>
            <person name="Waite C.N."/>
            <person name="Davies K.M."/>
            <person name="Grierson E.P."/>
            <person name="Laing W.A."/>
            <person name="Kirk R."/>
            <person name="Chen X."/>
            <person name="Wood M."/>
            <person name="Montefiori M."/>
            <person name="Brummell D.A."/>
            <person name="Schwinn K.E."/>
            <person name="Catanach A."/>
            <person name="Fullerton C."/>
            <person name="Li D."/>
            <person name="Meiyalaghan S."/>
            <person name="Nieuwenhuizen N."/>
            <person name="Read N."/>
            <person name="Prakash R."/>
            <person name="Hunter D."/>
            <person name="Zhang H."/>
            <person name="McKenzie M."/>
            <person name="Knabel M."/>
            <person name="Harris A."/>
            <person name="Allan A.C."/>
            <person name="Gleave A."/>
            <person name="Chen A."/>
            <person name="Janssen B.J."/>
            <person name="Plunkett B."/>
            <person name="Ampomah-Dwamena C."/>
            <person name="Voogd C."/>
            <person name="Leif D."/>
            <person name="Lafferty D."/>
            <person name="Souleyre E.J.F."/>
            <person name="Varkonyi-Gasic E."/>
            <person name="Gambi F."/>
            <person name="Hanley J."/>
            <person name="Yao J.L."/>
            <person name="Cheung J."/>
            <person name="David K.M."/>
            <person name="Warren B."/>
            <person name="Marsh K."/>
            <person name="Snowden K.C."/>
            <person name="Lin-Wang K."/>
            <person name="Brian L."/>
            <person name="Martinez-Sanchez M."/>
            <person name="Wang M."/>
            <person name="Ileperuma N."/>
            <person name="Macnee N."/>
            <person name="Campin R."/>
            <person name="McAtee P."/>
            <person name="Drummond R.S.M."/>
            <person name="Espley R.V."/>
            <person name="Ireland H.S."/>
            <person name="Wu R."/>
            <person name="Atkinson R.G."/>
            <person name="Karunairetnam S."/>
            <person name="Bulley S."/>
            <person name="Chunkath S."/>
            <person name="Hanley Z."/>
            <person name="Storey R."/>
            <person name="Thrimawithana A.H."/>
            <person name="Thomson S."/>
            <person name="David C."/>
            <person name="Testolin R."/>
            <person name="Huang H."/>
            <person name="Hellens R.P."/>
            <person name="Schaffer R.J."/>
        </authorList>
    </citation>
    <scope>NUCLEOTIDE SEQUENCE [LARGE SCALE GENOMIC DNA]</scope>
    <source>
        <strain evidence="17">cv. Red5</strain>
    </source>
</reference>
<dbReference type="InterPro" id="IPR000719">
    <property type="entry name" value="Prot_kinase_dom"/>
</dbReference>
<dbReference type="GO" id="GO:0005737">
    <property type="term" value="C:cytoplasm"/>
    <property type="evidence" value="ECO:0007669"/>
    <property type="project" value="UniProtKB-SubCell"/>
</dbReference>
<dbReference type="InParanoid" id="A0A2R6RE15"/>
<comment type="subcellular location">
    <subcellularLocation>
        <location evidence="1">Cytoplasm</location>
    </subcellularLocation>
</comment>
<evidence type="ECO:0000313" key="17">
    <source>
        <dbReference type="Proteomes" id="UP000241394"/>
    </source>
</evidence>
<dbReference type="InterPro" id="IPR046958">
    <property type="entry name" value="RBK1/2/STUNTED"/>
</dbReference>
<dbReference type="InterPro" id="IPR011009">
    <property type="entry name" value="Kinase-like_dom_sf"/>
</dbReference>
<dbReference type="AlphaFoldDB" id="A0A2R6RE15"/>
<dbReference type="PROSITE" id="PS00109">
    <property type="entry name" value="PROTEIN_KINASE_TYR"/>
    <property type="match status" value="1"/>
</dbReference>
<dbReference type="InterPro" id="IPR008266">
    <property type="entry name" value="Tyr_kinase_AS"/>
</dbReference>
<dbReference type="STRING" id="1590841.A0A2R6RE15"/>
<evidence type="ECO:0000256" key="6">
    <source>
        <dbReference type="ARBA" id="ARBA00022679"/>
    </source>
</evidence>
<feature type="compositionally biased region" description="Low complexity" evidence="14">
    <location>
        <begin position="83"/>
        <end position="95"/>
    </location>
</feature>
<dbReference type="SUPFAM" id="SSF56112">
    <property type="entry name" value="Protein kinase-like (PK-like)"/>
    <property type="match status" value="1"/>
</dbReference>
<feature type="compositionally biased region" description="Acidic residues" evidence="14">
    <location>
        <begin position="42"/>
        <end position="60"/>
    </location>
</feature>
<reference evidence="16 17" key="1">
    <citation type="submission" date="2017-07" db="EMBL/GenBank/DDBJ databases">
        <title>An improved, manually edited Actinidia chinensis var. chinensis (kiwifruit) genome highlights the challenges associated with draft genomes and gene prediction in plants.</title>
        <authorList>
            <person name="Pilkington S."/>
            <person name="Crowhurst R."/>
            <person name="Hilario E."/>
            <person name="Nardozza S."/>
            <person name="Fraser L."/>
            <person name="Peng Y."/>
            <person name="Gunaseelan K."/>
            <person name="Simpson R."/>
            <person name="Tahir J."/>
            <person name="Deroles S."/>
            <person name="Templeton K."/>
            <person name="Luo Z."/>
            <person name="Davy M."/>
            <person name="Cheng C."/>
            <person name="Mcneilage M."/>
            <person name="Scaglione D."/>
            <person name="Liu Y."/>
            <person name="Zhang Q."/>
            <person name="Datson P."/>
            <person name="De Silva N."/>
            <person name="Gardiner S."/>
            <person name="Bassett H."/>
            <person name="Chagne D."/>
            <person name="Mccallum J."/>
            <person name="Dzierzon H."/>
            <person name="Deng C."/>
            <person name="Wang Y.-Y."/>
            <person name="Barron N."/>
            <person name="Manako K."/>
            <person name="Bowen J."/>
            <person name="Foster T."/>
            <person name="Erridge Z."/>
            <person name="Tiffin H."/>
            <person name="Waite C."/>
            <person name="Davies K."/>
            <person name="Grierson E."/>
            <person name="Laing W."/>
            <person name="Kirk R."/>
            <person name="Chen X."/>
            <person name="Wood M."/>
            <person name="Montefiori M."/>
            <person name="Brummell D."/>
            <person name="Schwinn K."/>
            <person name="Catanach A."/>
            <person name="Fullerton C."/>
            <person name="Li D."/>
            <person name="Meiyalaghan S."/>
            <person name="Nieuwenhuizen N."/>
            <person name="Read N."/>
            <person name="Prakash R."/>
            <person name="Hunter D."/>
            <person name="Zhang H."/>
            <person name="Mckenzie M."/>
            <person name="Knabel M."/>
            <person name="Harris A."/>
            <person name="Allan A."/>
            <person name="Chen A."/>
            <person name="Janssen B."/>
            <person name="Plunkett B."/>
            <person name="Dwamena C."/>
            <person name="Voogd C."/>
            <person name="Leif D."/>
            <person name="Lafferty D."/>
            <person name="Souleyre E."/>
            <person name="Varkonyi-Gasic E."/>
            <person name="Gambi F."/>
            <person name="Hanley J."/>
            <person name="Yao J.-L."/>
            <person name="Cheung J."/>
            <person name="David K."/>
            <person name="Warren B."/>
            <person name="Marsh K."/>
            <person name="Snowden K."/>
            <person name="Lin-Wang K."/>
            <person name="Brian L."/>
            <person name="Martinez-Sanchez M."/>
            <person name="Wang M."/>
            <person name="Ileperuma N."/>
            <person name="Macnee N."/>
            <person name="Campin R."/>
            <person name="Mcatee P."/>
            <person name="Drummond R."/>
            <person name="Espley R."/>
            <person name="Ireland H."/>
            <person name="Wu R."/>
            <person name="Atkinson R."/>
            <person name="Karunairetnam S."/>
            <person name="Bulley S."/>
            <person name="Chunkath S."/>
            <person name="Hanley Z."/>
            <person name="Storey R."/>
            <person name="Thrimawithana A."/>
            <person name="Thomson S."/>
            <person name="David C."/>
            <person name="Testolin R."/>
        </authorList>
    </citation>
    <scope>NUCLEOTIDE SEQUENCE [LARGE SCALE GENOMIC DNA]</scope>
    <source>
        <strain evidence="17">cv. Red5</strain>
        <tissue evidence="16">Young leaf</tissue>
    </source>
</reference>
<dbReference type="OMA" id="KWANHVV"/>
<evidence type="ECO:0000256" key="2">
    <source>
        <dbReference type="ARBA" id="ARBA00012513"/>
    </source>
</evidence>
<dbReference type="GO" id="GO:0051020">
    <property type="term" value="F:GTPase binding"/>
    <property type="evidence" value="ECO:0007669"/>
    <property type="project" value="UniProtKB-ARBA"/>
</dbReference>
<evidence type="ECO:0000256" key="13">
    <source>
        <dbReference type="PROSITE-ProRule" id="PRU10141"/>
    </source>
</evidence>
<evidence type="ECO:0000256" key="7">
    <source>
        <dbReference type="ARBA" id="ARBA00022741"/>
    </source>
</evidence>
<keyword evidence="6" id="KW-0808">Transferase</keyword>
<protein>
    <recommendedName>
        <fullName evidence="2">non-specific serine/threonine protein kinase</fullName>
        <ecNumber evidence="2">2.7.11.1</ecNumber>
    </recommendedName>
</protein>
<dbReference type="Pfam" id="PF07714">
    <property type="entry name" value="PK_Tyr_Ser-Thr"/>
    <property type="match status" value="1"/>
</dbReference>
<keyword evidence="17" id="KW-1185">Reference proteome</keyword>
<dbReference type="PANTHER" id="PTHR47987:SF7">
    <property type="entry name" value="PROTEIN KINASE SUPERFAMILY PROTEIN"/>
    <property type="match status" value="1"/>
</dbReference>
<evidence type="ECO:0000256" key="11">
    <source>
        <dbReference type="ARBA" id="ARBA00048679"/>
    </source>
</evidence>
<keyword evidence="7 13" id="KW-0547">Nucleotide-binding</keyword>
<evidence type="ECO:0000313" key="16">
    <source>
        <dbReference type="EMBL" id="PSS26797.1"/>
    </source>
</evidence>
<evidence type="ECO:0000259" key="15">
    <source>
        <dbReference type="PROSITE" id="PS50011"/>
    </source>
</evidence>
<dbReference type="InterPro" id="IPR017441">
    <property type="entry name" value="Protein_kinase_ATP_BS"/>
</dbReference>
<keyword evidence="9 13" id="KW-0067">ATP-binding</keyword>
<dbReference type="OrthoDB" id="4062651at2759"/>
<feature type="region of interest" description="Disordered" evidence="14">
    <location>
        <begin position="1"/>
        <end position="95"/>
    </location>
</feature>
<evidence type="ECO:0000256" key="12">
    <source>
        <dbReference type="ARBA" id="ARBA00063228"/>
    </source>
</evidence>
<comment type="caution">
    <text evidence="16">The sequence shown here is derived from an EMBL/GenBank/DDBJ whole genome shotgun (WGS) entry which is preliminary data.</text>
</comment>
<dbReference type="GO" id="GO:0004674">
    <property type="term" value="F:protein serine/threonine kinase activity"/>
    <property type="evidence" value="ECO:0007669"/>
    <property type="project" value="UniProtKB-KW"/>
</dbReference>
<feature type="domain" description="Protein kinase" evidence="15">
    <location>
        <begin position="194"/>
        <end position="472"/>
    </location>
</feature>
<proteinExistence type="predicted"/>
<feature type="compositionally biased region" description="Basic and acidic residues" evidence="14">
    <location>
        <begin position="15"/>
        <end position="33"/>
    </location>
</feature>
<dbReference type="PROSITE" id="PS00107">
    <property type="entry name" value="PROTEIN_KINASE_ATP"/>
    <property type="match status" value="1"/>
</dbReference>
<dbReference type="Gramene" id="PSS26797">
    <property type="protein sequence ID" value="PSS26797"/>
    <property type="gene ID" value="CEY00_Acc07943"/>
</dbReference>
<sequence length="510" mass="57148">MEEETQENPETESLDGERKQSETHESMSPRSELEVPVSGYSDSDEIIAETQENPESELLDETIKQTEPDELSSPRGVLEAPVSSSSSDSDNSSISSCSLVTEKSSASSVHRALFRDYQGLQWRSLIDNIKWKSVRRFSTIPLLGGYDISKKNLRRKLWRNRSADEEIDCGDIIVPKPSWRNFTHAELVAATENFSSERLIGKGGHAEVYKGCLPDGQLVAVKRITKKDKNDEDRAGDFLSELGIIAHINHPNAAKLVGFSADGGLHLALQYSPHGSLASLLHGATNCLEWKIRFKVALGVSEGLHYLHCECKRRIIHRDITASNILLTQDYEPQISDFGLAKWLPEKWVHHVVHPIEGTFGYMAPEYFMHGIVDEKTDVFAFGVLLLELITGRRAVDSFRQSLVMWAKPLLEKSHVKDLADPRLGDAYDSSEMKRTVLAALACLHHLPSMRPNMSRVVKLLRGEAGGPTELMQKSMEGRAIILDACDLEDYTCSNYLNDLNRHMKLVLDQ</sequence>
<dbReference type="EC" id="2.7.11.1" evidence="2"/>
<gene>
    <name evidence="16" type="ORF">CEY00_Acc07943</name>
</gene>
<keyword evidence="5" id="KW-0597">Phosphoprotein</keyword>
<comment type="subunit">
    <text evidence="12">Interacts with ARAC5 and ARAC10.</text>
</comment>
<evidence type="ECO:0000256" key="1">
    <source>
        <dbReference type="ARBA" id="ARBA00004496"/>
    </source>
</evidence>
<evidence type="ECO:0000256" key="10">
    <source>
        <dbReference type="ARBA" id="ARBA00047899"/>
    </source>
</evidence>
<comment type="catalytic activity">
    <reaction evidence="11">
        <text>L-seryl-[protein] + ATP = O-phospho-L-seryl-[protein] + ADP + H(+)</text>
        <dbReference type="Rhea" id="RHEA:17989"/>
        <dbReference type="Rhea" id="RHEA-COMP:9863"/>
        <dbReference type="Rhea" id="RHEA-COMP:11604"/>
        <dbReference type="ChEBI" id="CHEBI:15378"/>
        <dbReference type="ChEBI" id="CHEBI:29999"/>
        <dbReference type="ChEBI" id="CHEBI:30616"/>
        <dbReference type="ChEBI" id="CHEBI:83421"/>
        <dbReference type="ChEBI" id="CHEBI:456216"/>
        <dbReference type="EC" id="2.7.11.1"/>
    </reaction>
</comment>
<dbReference type="InterPro" id="IPR001245">
    <property type="entry name" value="Ser-Thr/Tyr_kinase_cat_dom"/>
</dbReference>
<dbReference type="Gene3D" id="3.30.200.20">
    <property type="entry name" value="Phosphorylase Kinase, domain 1"/>
    <property type="match status" value="1"/>
</dbReference>
<dbReference type="FunFam" id="3.30.200.20:FF:000389">
    <property type="entry name" value="Receptor-like cytosolic serine/threonine-protein kinase RBK1"/>
    <property type="match status" value="1"/>
</dbReference>
<comment type="catalytic activity">
    <reaction evidence="10">
        <text>L-threonyl-[protein] + ATP = O-phospho-L-threonyl-[protein] + ADP + H(+)</text>
        <dbReference type="Rhea" id="RHEA:46608"/>
        <dbReference type="Rhea" id="RHEA-COMP:11060"/>
        <dbReference type="Rhea" id="RHEA-COMP:11605"/>
        <dbReference type="ChEBI" id="CHEBI:15378"/>
        <dbReference type="ChEBI" id="CHEBI:30013"/>
        <dbReference type="ChEBI" id="CHEBI:30616"/>
        <dbReference type="ChEBI" id="CHEBI:61977"/>
        <dbReference type="ChEBI" id="CHEBI:456216"/>
        <dbReference type="EC" id="2.7.11.1"/>
    </reaction>
</comment>
<dbReference type="FunFam" id="1.10.510.10:FF:000335">
    <property type="entry name" value="receptor-like cytosolic serine/threonine-protein kinase RBK2"/>
    <property type="match status" value="1"/>
</dbReference>
<keyword evidence="3" id="KW-0963">Cytoplasm</keyword>